<sequence>MSLASRNLFTTPNPQTNTTINPSKTQKLPLLVYPKPFLNPSRFQTSKTHFLNFAKILPSSQFSNWGAAIQAKPFDFLDGTIGRESSHRNWDFHFDAFLSILEIFCLASSVAISVILAVNSGLSANKKMLFPWFGERGLVWQCVVLVGGVLVGAVIRSRQWRRICQADFFSRPVNLVDRIEKLEEDLKKSDTVIRILSRQVEKLGIRFRVTRKALKEPIAETAALAQKNSEATRALAMQEDILEKELGEIQKVLLAMQEQQQKQLELILVIAKSGKLWDTKGEENQRNNAAVASKSVVDGVQQTERKEIEALAGQKQFNNDQV</sequence>
<evidence type="ECO:0000313" key="3">
    <source>
        <dbReference type="EMBL" id="KAL3527627.1"/>
    </source>
</evidence>
<proteinExistence type="predicted"/>
<keyword evidence="2" id="KW-1133">Transmembrane helix</keyword>
<evidence type="ECO:0000256" key="2">
    <source>
        <dbReference type="SAM" id="Phobius"/>
    </source>
</evidence>
<reference evidence="3 4" key="1">
    <citation type="submission" date="2024-11" db="EMBL/GenBank/DDBJ databases">
        <title>A near-complete genome assembly of Cinchona calisaya.</title>
        <authorList>
            <person name="Lian D.C."/>
            <person name="Zhao X.W."/>
            <person name="Wei L."/>
        </authorList>
    </citation>
    <scope>NUCLEOTIDE SEQUENCE [LARGE SCALE GENOMIC DNA]</scope>
    <source>
        <tissue evidence="3">Nenye</tissue>
    </source>
</reference>
<keyword evidence="4" id="KW-1185">Reference proteome</keyword>
<dbReference type="EMBL" id="JBJUIK010000005">
    <property type="protein sequence ID" value="KAL3527627.1"/>
    <property type="molecule type" value="Genomic_DNA"/>
</dbReference>
<accession>A0ABD3AAY0</accession>
<gene>
    <name evidence="3" type="ORF">ACH5RR_012283</name>
</gene>
<keyword evidence="2" id="KW-0472">Membrane</keyword>
<dbReference type="AlphaFoldDB" id="A0ABD3AAY0"/>
<feature type="transmembrane region" description="Helical" evidence="2">
    <location>
        <begin position="96"/>
        <end position="118"/>
    </location>
</feature>
<dbReference type="PANTHER" id="PTHR36408:SF1">
    <property type="entry name" value="TRANSMEMBRANE PROTEIN"/>
    <property type="match status" value="1"/>
</dbReference>
<comment type="caution">
    <text evidence="3">The sequence shown here is derived from an EMBL/GenBank/DDBJ whole genome shotgun (WGS) entry which is preliminary data.</text>
</comment>
<evidence type="ECO:0000256" key="1">
    <source>
        <dbReference type="SAM" id="MobiDB-lite"/>
    </source>
</evidence>
<dbReference type="Proteomes" id="UP001630127">
    <property type="component" value="Unassembled WGS sequence"/>
</dbReference>
<feature type="compositionally biased region" description="Low complexity" evidence="1">
    <location>
        <begin position="10"/>
        <end position="21"/>
    </location>
</feature>
<dbReference type="PANTHER" id="PTHR36408">
    <property type="entry name" value="TRANSMEMBRANE PROTEIN"/>
    <property type="match status" value="1"/>
</dbReference>
<keyword evidence="2" id="KW-0812">Transmembrane</keyword>
<feature type="transmembrane region" description="Helical" evidence="2">
    <location>
        <begin position="138"/>
        <end position="155"/>
    </location>
</feature>
<feature type="region of interest" description="Disordered" evidence="1">
    <location>
        <begin position="1"/>
        <end position="21"/>
    </location>
</feature>
<evidence type="ECO:0000313" key="4">
    <source>
        <dbReference type="Proteomes" id="UP001630127"/>
    </source>
</evidence>
<organism evidence="3 4">
    <name type="scientific">Cinchona calisaya</name>
    <dbReference type="NCBI Taxonomy" id="153742"/>
    <lineage>
        <taxon>Eukaryota</taxon>
        <taxon>Viridiplantae</taxon>
        <taxon>Streptophyta</taxon>
        <taxon>Embryophyta</taxon>
        <taxon>Tracheophyta</taxon>
        <taxon>Spermatophyta</taxon>
        <taxon>Magnoliopsida</taxon>
        <taxon>eudicotyledons</taxon>
        <taxon>Gunneridae</taxon>
        <taxon>Pentapetalae</taxon>
        <taxon>asterids</taxon>
        <taxon>lamiids</taxon>
        <taxon>Gentianales</taxon>
        <taxon>Rubiaceae</taxon>
        <taxon>Cinchonoideae</taxon>
        <taxon>Cinchoneae</taxon>
        <taxon>Cinchona</taxon>
    </lineage>
</organism>
<name>A0ABD3AAY0_9GENT</name>
<protein>
    <submittedName>
        <fullName evidence="3">Uncharacterized protein</fullName>
    </submittedName>
</protein>